<feature type="domain" description="Peptidase S74" evidence="2">
    <location>
        <begin position="270"/>
        <end position="381"/>
    </location>
</feature>
<proteinExistence type="predicted"/>
<reference evidence="3 4" key="1">
    <citation type="submission" date="2017-10" db="EMBL/GenBank/DDBJ databases">
        <title>The draft genome sequence of Lewinella nigricans NBRC 102662.</title>
        <authorList>
            <person name="Wang K."/>
        </authorList>
    </citation>
    <scope>NUCLEOTIDE SEQUENCE [LARGE SCALE GENOMIC DNA]</scope>
    <source>
        <strain evidence="3 4">NBRC 102662</strain>
    </source>
</reference>
<evidence type="ECO:0000256" key="1">
    <source>
        <dbReference type="SAM" id="Coils"/>
    </source>
</evidence>
<dbReference type="Proteomes" id="UP000223913">
    <property type="component" value="Unassembled WGS sequence"/>
</dbReference>
<keyword evidence="4" id="KW-1185">Reference proteome</keyword>
<feature type="coiled-coil region" evidence="1">
    <location>
        <begin position="367"/>
        <end position="394"/>
    </location>
</feature>
<evidence type="ECO:0000313" key="4">
    <source>
        <dbReference type="Proteomes" id="UP000223913"/>
    </source>
</evidence>
<dbReference type="PROSITE" id="PS51688">
    <property type="entry name" value="ICA"/>
    <property type="match status" value="1"/>
</dbReference>
<gene>
    <name evidence="3" type="ORF">CRP01_06180</name>
</gene>
<dbReference type="InterPro" id="IPR030392">
    <property type="entry name" value="S74_ICA"/>
</dbReference>
<protein>
    <recommendedName>
        <fullName evidence="2">Peptidase S74 domain-containing protein</fullName>
    </recommendedName>
</protein>
<evidence type="ECO:0000313" key="3">
    <source>
        <dbReference type="EMBL" id="PHN07685.1"/>
    </source>
</evidence>
<name>A0A2D0NGR9_FLAN2</name>
<dbReference type="AlphaFoldDB" id="A0A2D0NGR9"/>
<dbReference type="Pfam" id="PF13884">
    <property type="entry name" value="Peptidase_S74"/>
    <property type="match status" value="1"/>
</dbReference>
<organism evidence="3 4">
    <name type="scientific">Flavilitoribacter nigricans (strain ATCC 23147 / DSM 23189 / NBRC 102662 / NCIMB 1420 / SS-2)</name>
    <name type="common">Lewinella nigricans</name>
    <dbReference type="NCBI Taxonomy" id="1122177"/>
    <lineage>
        <taxon>Bacteria</taxon>
        <taxon>Pseudomonadati</taxon>
        <taxon>Bacteroidota</taxon>
        <taxon>Saprospiria</taxon>
        <taxon>Saprospirales</taxon>
        <taxon>Lewinellaceae</taxon>
        <taxon>Flavilitoribacter</taxon>
    </lineage>
</organism>
<keyword evidence="1" id="KW-0175">Coiled coil</keyword>
<comment type="caution">
    <text evidence="3">The sequence shown here is derived from an EMBL/GenBank/DDBJ whole genome shotgun (WGS) entry which is preliminary data.</text>
</comment>
<evidence type="ECO:0000259" key="2">
    <source>
        <dbReference type="PROSITE" id="PS51688"/>
    </source>
</evidence>
<dbReference type="OrthoDB" id="839742at2"/>
<dbReference type="EMBL" id="PDUD01000009">
    <property type="protein sequence ID" value="PHN07685.1"/>
    <property type="molecule type" value="Genomic_DNA"/>
</dbReference>
<sequence>MKTLLPCLLLIFFFGYPFQELMSQISSASTPDKLSYTHSENPNYLGNYGIGGLNIKSNNFLTHMDAFALSLQGIDQSSTVSSSNLYLAQSLTGYSQALSVTSRRLILSGSQSGQANHEIWHLGLTDIGAYDSGDPVTSLFSLTSERNIGGNPSLQHRFFSADPISGSLSIGTDEIESTSRMYVLESTDEKDIALRVRHEGPPLSSAFGLYGIFVSNDQSSITSRYGIFSFAGGSSTGNYGIYGSTDATAMHYGVYASGNLAYTATLSNVSDRKFKRDIAEFRALDRIMKLAPKTYEMKREEYRSMNLAAGRQFGFIAQELQKVFPELVHESLNSVPLEGTDGRVTNENIEYLGVDYISMVPILTQAMQEQQEIIGAKEERILRLEHRLDELEALVRKLTDPTTIGETGTGASLQQNQPNPSRAGTAIPYYIPPGVKRAALQLTDAGGRILKNIDLEQRGTGRLLLNTDQWSSGVYYYSLLVDGKVVDTRKMVTIK</sequence>
<dbReference type="RefSeq" id="WP_099149131.1">
    <property type="nucleotide sequence ID" value="NZ_PDUD01000009.1"/>
</dbReference>
<accession>A0A2D0NGR9</accession>